<name>A0A7C3QWP0_9BACT</name>
<feature type="transmembrane region" description="Helical" evidence="1">
    <location>
        <begin position="45"/>
        <end position="67"/>
    </location>
</feature>
<keyword evidence="1" id="KW-0812">Transmembrane</keyword>
<accession>A0A7C3QWP0</accession>
<comment type="caution">
    <text evidence="2">The sequence shown here is derived from an EMBL/GenBank/DDBJ whole genome shotgun (WGS) entry which is preliminary data.</text>
</comment>
<dbReference type="EMBL" id="DTMM01000161">
    <property type="protein sequence ID" value="HFT93816.1"/>
    <property type="molecule type" value="Genomic_DNA"/>
</dbReference>
<reference evidence="2" key="1">
    <citation type="journal article" date="2020" name="mSystems">
        <title>Genome- and Community-Level Interaction Insights into Carbon Utilization and Element Cycling Functions of Hydrothermarchaeota in Hydrothermal Sediment.</title>
        <authorList>
            <person name="Zhou Z."/>
            <person name="Liu Y."/>
            <person name="Xu W."/>
            <person name="Pan J."/>
            <person name="Luo Z.H."/>
            <person name="Li M."/>
        </authorList>
    </citation>
    <scope>NUCLEOTIDE SEQUENCE [LARGE SCALE GENOMIC DNA]</scope>
    <source>
        <strain evidence="2">SpSt-902</strain>
    </source>
</reference>
<evidence type="ECO:0000313" key="2">
    <source>
        <dbReference type="EMBL" id="HFT93816.1"/>
    </source>
</evidence>
<protein>
    <submittedName>
        <fullName evidence="2">Uncharacterized protein</fullName>
    </submittedName>
</protein>
<organism evidence="2">
    <name type="scientific">Leptospirillum ferriphilum</name>
    <dbReference type="NCBI Taxonomy" id="178606"/>
    <lineage>
        <taxon>Bacteria</taxon>
        <taxon>Pseudomonadati</taxon>
        <taxon>Nitrospirota</taxon>
        <taxon>Nitrospiria</taxon>
        <taxon>Nitrospirales</taxon>
        <taxon>Nitrospiraceae</taxon>
        <taxon>Leptospirillum</taxon>
    </lineage>
</organism>
<evidence type="ECO:0000256" key="1">
    <source>
        <dbReference type="SAM" id="Phobius"/>
    </source>
</evidence>
<proteinExistence type="predicted"/>
<gene>
    <name evidence="2" type="ORF">ENX03_07790</name>
</gene>
<dbReference type="AlphaFoldDB" id="A0A7C3QWP0"/>
<feature type="transmembrane region" description="Helical" evidence="1">
    <location>
        <begin position="12"/>
        <end position="33"/>
    </location>
</feature>
<keyword evidence="1" id="KW-1133">Transmembrane helix</keyword>
<keyword evidence="1" id="KW-0472">Membrane</keyword>
<sequence>MKIPVSTLLGFSWFRLAVIGIPLCVTGIGLIFYLKPSSGSTIRGLSVLTATIQALGALAVVLFFVALREYLKYKESLVRIPRTTLDKNHLLNEARKIGENCFVDTAPNPEHVDEWLDNARQILEGCLMDLLDAHPVSSRDLPGILKATEEGFMALLESANRNREKTDFSLSNEEILALVPRVFKPIPDNQAIQNRLEEMRKTEQQATFG</sequence>